<comment type="caution">
    <text evidence="1">The sequence shown here is derived from an EMBL/GenBank/DDBJ whole genome shotgun (WGS) entry which is preliminary data.</text>
</comment>
<dbReference type="OrthoDB" id="9763644at2"/>
<evidence type="ECO:0000313" key="1">
    <source>
        <dbReference type="EMBL" id="PJG83798.1"/>
    </source>
</evidence>
<sequence length="186" mass="21773">MPVYTNFFFMTNHTDALVLKEEDRRINVFGGPDHAKEKAYYDHLYSLLNDKQFIAEVYSYLVSLDLSDYRWTHSFDTPARRKMIDFNRSDLEVAFLDFLSQPPAKAMTIAQIMRYLTENNEDLTVDQMALRKLLQERIGLQVTLKFKGKKLRPWILDKSVDLSDLCYIREQLDAAENAVADFESLV</sequence>
<dbReference type="RefSeq" id="WP_100295765.1">
    <property type="nucleotide sequence ID" value="NZ_PHGZ01000004.1"/>
</dbReference>
<dbReference type="AlphaFoldDB" id="A0A2M8RY39"/>
<gene>
    <name evidence="1" type="ORF">CVP04_01525</name>
</gene>
<name>A0A2M8RY39_9PAST</name>
<keyword evidence="2" id="KW-1185">Reference proteome</keyword>
<organism evidence="1 2">
    <name type="scientific">Caviibacterium pharyngocola</name>
    <dbReference type="NCBI Taxonomy" id="28159"/>
    <lineage>
        <taxon>Bacteria</taxon>
        <taxon>Pseudomonadati</taxon>
        <taxon>Pseudomonadota</taxon>
        <taxon>Gammaproteobacteria</taxon>
        <taxon>Pasteurellales</taxon>
        <taxon>Pasteurellaceae</taxon>
        <taxon>Caviibacterium</taxon>
    </lineage>
</organism>
<reference evidence="1 2" key="1">
    <citation type="submission" date="2017-11" db="EMBL/GenBank/DDBJ databases">
        <title>Reclassification of Bisgaard taxon 5 as Caviibacterium pharyngocola gen. nov., sp. nov.</title>
        <authorList>
            <person name="Christensen H."/>
        </authorList>
    </citation>
    <scope>NUCLEOTIDE SEQUENCE [LARGE SCALE GENOMIC DNA]</scope>
    <source>
        <strain evidence="1 2">7_3</strain>
    </source>
</reference>
<evidence type="ECO:0000313" key="2">
    <source>
        <dbReference type="Proteomes" id="UP000230282"/>
    </source>
</evidence>
<dbReference type="EMBL" id="PHGZ01000004">
    <property type="protein sequence ID" value="PJG83798.1"/>
    <property type="molecule type" value="Genomic_DNA"/>
</dbReference>
<accession>A0A2M8RY39</accession>
<protein>
    <submittedName>
        <fullName evidence="1">Uncharacterized protein</fullName>
    </submittedName>
</protein>
<dbReference type="Proteomes" id="UP000230282">
    <property type="component" value="Unassembled WGS sequence"/>
</dbReference>
<proteinExistence type="predicted"/>